<dbReference type="GO" id="GO:0004175">
    <property type="term" value="F:endopeptidase activity"/>
    <property type="evidence" value="ECO:0007669"/>
    <property type="project" value="UniProtKB-ARBA"/>
</dbReference>
<accession>A0AAX2CER0</accession>
<proteinExistence type="predicted"/>
<feature type="transmembrane region" description="Helical" evidence="1">
    <location>
        <begin position="175"/>
        <end position="205"/>
    </location>
</feature>
<feature type="domain" description="CAAX prenyl protease 2/Lysostaphin resistance protein A-like" evidence="2">
    <location>
        <begin position="139"/>
        <end position="223"/>
    </location>
</feature>
<gene>
    <name evidence="3" type="ORF">BCB44BAC_01215</name>
</gene>
<dbReference type="Gene3D" id="2.10.260.10">
    <property type="match status" value="1"/>
</dbReference>
<dbReference type="InterPro" id="IPR003675">
    <property type="entry name" value="Rce1/LyrA-like_dom"/>
</dbReference>
<dbReference type="PANTHER" id="PTHR43592:SF15">
    <property type="entry name" value="CAAX AMINO TERMINAL PROTEASE FAMILY PROTEIN"/>
    <property type="match status" value="1"/>
</dbReference>
<dbReference type="AlphaFoldDB" id="A0AAX2CER0"/>
<keyword evidence="1" id="KW-0812">Transmembrane</keyword>
<organism evidence="3 4">
    <name type="scientific">Bacillus cytotoxicus</name>
    <dbReference type="NCBI Taxonomy" id="580165"/>
    <lineage>
        <taxon>Bacteria</taxon>
        <taxon>Bacillati</taxon>
        <taxon>Bacillota</taxon>
        <taxon>Bacilli</taxon>
        <taxon>Bacillales</taxon>
        <taxon>Bacillaceae</taxon>
        <taxon>Bacillus</taxon>
        <taxon>Bacillus cereus group</taxon>
    </lineage>
</organism>
<dbReference type="EMBL" id="FMIK01000019">
    <property type="protein sequence ID" value="SCL87818.1"/>
    <property type="molecule type" value="Genomic_DNA"/>
</dbReference>
<dbReference type="SUPFAM" id="SSF89447">
    <property type="entry name" value="AbrB/MazE/MraZ-like"/>
    <property type="match status" value="1"/>
</dbReference>
<keyword evidence="1" id="KW-0472">Membrane</keyword>
<reference evidence="3 4" key="1">
    <citation type="submission" date="2016-08" db="EMBL/GenBank/DDBJ databases">
        <authorList>
            <person name="Loux V."/>
            <person name="Rue O."/>
        </authorList>
    </citation>
    <scope>NUCLEOTIDE SEQUENCE [LARGE SCALE GENOMIC DNA]</scope>
    <source>
        <strain evidence="3 4">AFSSA_08CEB44bac</strain>
    </source>
</reference>
<feature type="transmembrane region" description="Helical" evidence="1">
    <location>
        <begin position="23"/>
        <end position="44"/>
    </location>
</feature>
<evidence type="ECO:0000256" key="1">
    <source>
        <dbReference type="SAM" id="Phobius"/>
    </source>
</evidence>
<dbReference type="GO" id="GO:0080120">
    <property type="term" value="P:CAAX-box protein maturation"/>
    <property type="evidence" value="ECO:0007669"/>
    <property type="project" value="UniProtKB-ARBA"/>
</dbReference>
<protein>
    <submittedName>
        <fullName evidence="3">Abortive infection protein</fullName>
    </submittedName>
</protein>
<feature type="transmembrane region" description="Helical" evidence="1">
    <location>
        <begin position="88"/>
        <end position="116"/>
    </location>
</feature>
<evidence type="ECO:0000313" key="3">
    <source>
        <dbReference type="EMBL" id="SCL87818.1"/>
    </source>
</evidence>
<dbReference type="Proteomes" id="UP000242164">
    <property type="component" value="Unassembled WGS sequence"/>
</dbReference>
<dbReference type="Pfam" id="PF02517">
    <property type="entry name" value="Rce1-like"/>
    <property type="match status" value="1"/>
</dbReference>
<name>A0AAX2CER0_9BACI</name>
<feature type="transmembrane region" description="Helical" evidence="1">
    <location>
        <begin position="250"/>
        <end position="268"/>
    </location>
</feature>
<evidence type="ECO:0000259" key="2">
    <source>
        <dbReference type="Pfam" id="PF02517"/>
    </source>
</evidence>
<evidence type="ECO:0000313" key="4">
    <source>
        <dbReference type="Proteomes" id="UP000242164"/>
    </source>
</evidence>
<sequence length="346" mass="39618">MDISSLGVFFIQYAFLHIRLRSFFAWMILGMIVTVVTLTVIGVSKTIEDVVMQTTVFFIFPLLWLYMKTQKNNIVFTSFFDKTSKLNWKLILIATAMGMIFSFGVSFIQFYILAHLVPNFIVDMLNDTSLMNTNNVFTMLFSFISACIFAPIMEEVIFRGFFLQRMTVKWGIKRAVIISSLIFGLGHFDIIGAFLFGIIMCLLYIKTQNIWMNIAVHSLNNCIVTIMQLIGGGEADDTISASALQGVGNLWAGAIFILISLLWFVPFIRKNWRNIKETGVPPLRFIDEEKRTEITTQNEIYSQVIITERLMAVELPDEVVNRIKLEENDEVTITVENDQMIIKKAK</sequence>
<comment type="caution">
    <text evidence="3">The sequence shown here is derived from an EMBL/GenBank/DDBJ whole genome shotgun (WGS) entry which is preliminary data.</text>
</comment>
<dbReference type="PANTHER" id="PTHR43592">
    <property type="entry name" value="CAAX AMINO TERMINAL PROTEASE"/>
    <property type="match status" value="1"/>
</dbReference>
<dbReference type="InterPro" id="IPR037914">
    <property type="entry name" value="SpoVT-AbrB_sf"/>
</dbReference>
<keyword evidence="1" id="KW-1133">Transmembrane helix</keyword>
<feature type="transmembrane region" description="Helical" evidence="1">
    <location>
        <begin position="50"/>
        <end position="67"/>
    </location>
</feature>
<feature type="transmembrane region" description="Helical" evidence="1">
    <location>
        <begin position="136"/>
        <end position="154"/>
    </location>
</feature>